<name>A0AAE3XJ21_9BACT</name>
<evidence type="ECO:0000313" key="8">
    <source>
        <dbReference type="Proteomes" id="UP001185092"/>
    </source>
</evidence>
<keyword evidence="7" id="KW-0645">Protease</keyword>
<gene>
    <name evidence="7" type="ORF">HNQ88_001693</name>
</gene>
<evidence type="ECO:0000256" key="2">
    <source>
        <dbReference type="ARBA" id="ARBA00022692"/>
    </source>
</evidence>
<dbReference type="SUPFAM" id="SSF144091">
    <property type="entry name" value="Rhomboid-like"/>
    <property type="match status" value="1"/>
</dbReference>
<dbReference type="RefSeq" id="WP_309938164.1">
    <property type="nucleotide sequence ID" value="NZ_AP025305.1"/>
</dbReference>
<evidence type="ECO:0000259" key="6">
    <source>
        <dbReference type="Pfam" id="PF01694"/>
    </source>
</evidence>
<feature type="transmembrane region" description="Helical" evidence="5">
    <location>
        <begin position="56"/>
        <end position="76"/>
    </location>
</feature>
<dbReference type="Gene3D" id="1.20.1540.10">
    <property type="entry name" value="Rhomboid-like"/>
    <property type="match status" value="1"/>
</dbReference>
<keyword evidence="3 5" id="KW-1133">Transmembrane helix</keyword>
<feature type="transmembrane region" description="Helical" evidence="5">
    <location>
        <begin position="12"/>
        <end position="36"/>
    </location>
</feature>
<dbReference type="Pfam" id="PF01694">
    <property type="entry name" value="Rhomboid"/>
    <property type="match status" value="1"/>
</dbReference>
<feature type="domain" description="Peptidase S54 rhomboid" evidence="6">
    <location>
        <begin position="48"/>
        <end position="181"/>
    </location>
</feature>
<comment type="subcellular location">
    <subcellularLocation>
        <location evidence="1">Membrane</location>
        <topology evidence="1">Multi-pass membrane protein</topology>
    </subcellularLocation>
</comment>
<dbReference type="AlphaFoldDB" id="A0AAE3XJ21"/>
<organism evidence="7 8">
    <name type="scientific">Aureibacter tunicatorum</name>
    <dbReference type="NCBI Taxonomy" id="866807"/>
    <lineage>
        <taxon>Bacteria</taxon>
        <taxon>Pseudomonadati</taxon>
        <taxon>Bacteroidota</taxon>
        <taxon>Cytophagia</taxon>
        <taxon>Cytophagales</taxon>
        <taxon>Persicobacteraceae</taxon>
        <taxon>Aureibacter</taxon>
    </lineage>
</organism>
<feature type="transmembrane region" description="Helical" evidence="5">
    <location>
        <begin position="112"/>
        <end position="130"/>
    </location>
</feature>
<keyword evidence="8" id="KW-1185">Reference proteome</keyword>
<keyword evidence="2 5" id="KW-0812">Transmembrane</keyword>
<dbReference type="Proteomes" id="UP001185092">
    <property type="component" value="Unassembled WGS sequence"/>
</dbReference>
<dbReference type="GO" id="GO:0016020">
    <property type="term" value="C:membrane"/>
    <property type="evidence" value="ECO:0007669"/>
    <property type="project" value="UniProtKB-SubCell"/>
</dbReference>
<evidence type="ECO:0000256" key="5">
    <source>
        <dbReference type="SAM" id="Phobius"/>
    </source>
</evidence>
<feature type="transmembrane region" description="Helical" evidence="5">
    <location>
        <begin position="161"/>
        <end position="180"/>
    </location>
</feature>
<dbReference type="EMBL" id="JAVDQD010000002">
    <property type="protein sequence ID" value="MDR6238656.1"/>
    <property type="molecule type" value="Genomic_DNA"/>
</dbReference>
<comment type="caution">
    <text evidence="7">The sequence shown here is derived from an EMBL/GenBank/DDBJ whole genome shotgun (WGS) entry which is preliminary data.</text>
</comment>
<feature type="transmembrane region" description="Helical" evidence="5">
    <location>
        <begin position="137"/>
        <end position="155"/>
    </location>
</feature>
<keyword evidence="4 5" id="KW-0472">Membrane</keyword>
<accession>A0AAE3XJ21</accession>
<dbReference type="InterPro" id="IPR022764">
    <property type="entry name" value="Peptidase_S54_rhomboid_dom"/>
</dbReference>
<evidence type="ECO:0000256" key="3">
    <source>
        <dbReference type="ARBA" id="ARBA00022989"/>
    </source>
</evidence>
<evidence type="ECO:0000256" key="1">
    <source>
        <dbReference type="ARBA" id="ARBA00004141"/>
    </source>
</evidence>
<evidence type="ECO:0000313" key="7">
    <source>
        <dbReference type="EMBL" id="MDR6238656.1"/>
    </source>
</evidence>
<dbReference type="GO" id="GO:0004252">
    <property type="term" value="F:serine-type endopeptidase activity"/>
    <property type="evidence" value="ECO:0007669"/>
    <property type="project" value="InterPro"/>
</dbReference>
<sequence>MKVTYNSPVVLTYAFLSVIVMILGYMTGFRSMSYFMVGSHMDFLNPLDYFRLFSHVLGHSNWSHLLGNFTFILLLGPLLEEKYGSKQLLVMILFTALITGILNILLFDHGLLGASGIVFMMILLSSIVNAQEHTIPLTFILVAVLFLGKEVFDIFKNDQVSQFAHIIGGVCGAVFGFFALKKRVF</sequence>
<protein>
    <submittedName>
        <fullName evidence="7">Membrane associated rhomboid family serine protease</fullName>
    </submittedName>
</protein>
<feature type="transmembrane region" description="Helical" evidence="5">
    <location>
        <begin position="88"/>
        <end position="106"/>
    </location>
</feature>
<evidence type="ECO:0000256" key="4">
    <source>
        <dbReference type="ARBA" id="ARBA00023136"/>
    </source>
</evidence>
<dbReference type="GO" id="GO:0006508">
    <property type="term" value="P:proteolysis"/>
    <property type="evidence" value="ECO:0007669"/>
    <property type="project" value="UniProtKB-KW"/>
</dbReference>
<proteinExistence type="predicted"/>
<keyword evidence="7" id="KW-0378">Hydrolase</keyword>
<dbReference type="InterPro" id="IPR035952">
    <property type="entry name" value="Rhomboid-like_sf"/>
</dbReference>
<reference evidence="7" key="1">
    <citation type="submission" date="2023-07" db="EMBL/GenBank/DDBJ databases">
        <title>Genomic Encyclopedia of Type Strains, Phase IV (KMG-IV): sequencing the most valuable type-strain genomes for metagenomic binning, comparative biology and taxonomic classification.</title>
        <authorList>
            <person name="Goeker M."/>
        </authorList>
    </citation>
    <scope>NUCLEOTIDE SEQUENCE</scope>
    <source>
        <strain evidence="7">DSM 26174</strain>
    </source>
</reference>
<dbReference type="PANTHER" id="PTHR43066">
    <property type="entry name" value="RHOMBOID-RELATED PROTEIN"/>
    <property type="match status" value="1"/>
</dbReference>